<dbReference type="Proteomes" id="UP001501710">
    <property type="component" value="Unassembled WGS sequence"/>
</dbReference>
<protein>
    <recommendedName>
        <fullName evidence="2">Deoxyribonuclease NucA/NucB domain-containing protein</fullName>
    </recommendedName>
</protein>
<evidence type="ECO:0000313" key="3">
    <source>
        <dbReference type="EMBL" id="GAA4227809.1"/>
    </source>
</evidence>
<evidence type="ECO:0000259" key="2">
    <source>
        <dbReference type="Pfam" id="PF14040"/>
    </source>
</evidence>
<dbReference type="Pfam" id="PF14040">
    <property type="entry name" value="DNase_NucA_NucB"/>
    <property type="match status" value="1"/>
</dbReference>
<evidence type="ECO:0000313" key="4">
    <source>
        <dbReference type="Proteomes" id="UP001501710"/>
    </source>
</evidence>
<feature type="domain" description="Deoxyribonuclease NucA/NucB" evidence="2">
    <location>
        <begin position="275"/>
        <end position="329"/>
    </location>
</feature>
<dbReference type="InterPro" id="IPR029476">
    <property type="entry name" value="DNase_NucA_NucB"/>
</dbReference>
<reference evidence="4" key="1">
    <citation type="journal article" date="2019" name="Int. J. Syst. Evol. Microbiol.">
        <title>The Global Catalogue of Microorganisms (GCM) 10K type strain sequencing project: providing services to taxonomists for standard genome sequencing and annotation.</title>
        <authorList>
            <consortium name="The Broad Institute Genomics Platform"/>
            <consortium name="The Broad Institute Genome Sequencing Center for Infectious Disease"/>
            <person name="Wu L."/>
            <person name="Ma J."/>
        </authorList>
    </citation>
    <scope>NUCLEOTIDE SEQUENCE [LARGE SCALE GENOMIC DNA]</scope>
    <source>
        <strain evidence="4">JCM 17440</strain>
    </source>
</reference>
<evidence type="ECO:0000256" key="1">
    <source>
        <dbReference type="SAM" id="MobiDB-lite"/>
    </source>
</evidence>
<keyword evidence="4" id="KW-1185">Reference proteome</keyword>
<feature type="region of interest" description="Disordered" evidence="1">
    <location>
        <begin position="24"/>
        <end position="43"/>
    </location>
</feature>
<name>A0ABP8BVQ9_9ACTN</name>
<sequence>MPNAPNCSTGRDKDGVAVQLCLEPVNPADAPAPPPLDPEATADPVPPPICYTKPGEVNYDRFHACQQSTIRVKLTKQGLPAPIISWIWWATWETLNRGNRSWKMQVGLRPYDMPGDLVRAKPEIALRALCTQHCDLPDAEEKSVSTNNKYVYFDGQDILSSGNRISYSSPWIRIVYTLHDVTMNPPKQTLDLSTPFNIRCDSEAYIGSRGGCVHYMGHDAIPIYYLDYQGRYPDIAKNALYGMTDGDPVKHYGNIQYGNPLTREDPHLIDTHRNSICTSRIRAKASALGLSCDEYPYAASEQGGSGNERFSCAFADEDQNEGQGRDMDGRFFVPNRVLPARNEVGTPYIPGDAFWVWVTNAPDDPPAVKQCSTY</sequence>
<organism evidence="3 4">
    <name type="scientific">Actinomadura meridiana</name>
    <dbReference type="NCBI Taxonomy" id="559626"/>
    <lineage>
        <taxon>Bacteria</taxon>
        <taxon>Bacillati</taxon>
        <taxon>Actinomycetota</taxon>
        <taxon>Actinomycetes</taxon>
        <taxon>Streptosporangiales</taxon>
        <taxon>Thermomonosporaceae</taxon>
        <taxon>Actinomadura</taxon>
    </lineage>
</organism>
<accession>A0ABP8BVQ9</accession>
<dbReference type="EMBL" id="BAABAS010000004">
    <property type="protein sequence ID" value="GAA4227809.1"/>
    <property type="molecule type" value="Genomic_DNA"/>
</dbReference>
<gene>
    <name evidence="3" type="ORF">GCM10022254_16400</name>
</gene>
<proteinExistence type="predicted"/>
<comment type="caution">
    <text evidence="3">The sequence shown here is derived from an EMBL/GenBank/DDBJ whole genome shotgun (WGS) entry which is preliminary data.</text>
</comment>